<dbReference type="PANTHER" id="PTHR30341">
    <property type="entry name" value="SODIUM ION/PROTON ANTIPORTER NHAA-RELATED"/>
    <property type="match status" value="1"/>
</dbReference>
<dbReference type="InterPro" id="IPR023171">
    <property type="entry name" value="Na/H_antiporter_dom_sf"/>
</dbReference>
<dbReference type="HAMAP" id="MF_01844">
    <property type="entry name" value="NhaA"/>
    <property type="match status" value="1"/>
</dbReference>
<dbReference type="NCBIfam" id="TIGR00773">
    <property type="entry name" value="NhaA"/>
    <property type="match status" value="1"/>
</dbReference>
<dbReference type="RefSeq" id="WP_123896705.1">
    <property type="nucleotide sequence ID" value="NZ_RPFJ01000005.1"/>
</dbReference>
<keyword evidence="5 6" id="KW-0472">Membrane</keyword>
<feature type="transmembrane region" description="Helical" evidence="6">
    <location>
        <begin position="367"/>
        <end position="390"/>
    </location>
</feature>
<dbReference type="InterPro" id="IPR004670">
    <property type="entry name" value="NhaA"/>
</dbReference>
<dbReference type="Pfam" id="PF06965">
    <property type="entry name" value="Na_H_antiport_1"/>
    <property type="match status" value="1"/>
</dbReference>
<comment type="subcellular location">
    <subcellularLocation>
        <location evidence="1">Cell inner membrane</location>
        <topology evidence="1">Multi-pass membrane protein</topology>
    </subcellularLocation>
    <subcellularLocation>
        <location evidence="6">Cell membrane</location>
        <topology evidence="6">Multi-pass membrane protein</topology>
    </subcellularLocation>
</comment>
<feature type="transmembrane region" description="Helical" evidence="6">
    <location>
        <begin position="212"/>
        <end position="238"/>
    </location>
</feature>
<comment type="function">
    <text evidence="6">Na(+)/H(+) antiporter that extrudes sodium in exchange for external protons.</text>
</comment>
<comment type="caution">
    <text evidence="7">The sequence shown here is derived from an EMBL/GenBank/DDBJ whole genome shotgun (WGS) entry which is preliminary data.</text>
</comment>
<comment type="catalytic activity">
    <reaction evidence="6">
        <text>Na(+)(in) + 2 H(+)(out) = Na(+)(out) + 2 H(+)(in)</text>
        <dbReference type="Rhea" id="RHEA:29251"/>
        <dbReference type="ChEBI" id="CHEBI:15378"/>
        <dbReference type="ChEBI" id="CHEBI:29101"/>
    </reaction>
</comment>
<keyword evidence="2 6" id="KW-1003">Cell membrane</keyword>
<evidence type="ECO:0000313" key="8">
    <source>
        <dbReference type="Proteomes" id="UP000270856"/>
    </source>
</evidence>
<dbReference type="EMBL" id="RPFJ01000005">
    <property type="protein sequence ID" value="RPD99039.1"/>
    <property type="molecule type" value="Genomic_DNA"/>
</dbReference>
<evidence type="ECO:0000256" key="3">
    <source>
        <dbReference type="ARBA" id="ARBA00022692"/>
    </source>
</evidence>
<comment type="similarity">
    <text evidence="6">Belongs to the NhaA Na(+)/H(+) (TC 2.A.33) antiporter family.</text>
</comment>
<feature type="transmembrane region" description="Helical" evidence="6">
    <location>
        <begin position="402"/>
        <end position="422"/>
    </location>
</feature>
<protein>
    <recommendedName>
        <fullName evidence="6">Na(+)/H(+) antiporter NhaA</fullName>
    </recommendedName>
    <alternativeName>
        <fullName evidence="6">Sodium/proton antiporter NhaA</fullName>
    </alternativeName>
</protein>
<keyword evidence="8" id="KW-1185">Reference proteome</keyword>
<feature type="transmembrane region" description="Helical" evidence="6">
    <location>
        <begin position="127"/>
        <end position="146"/>
    </location>
</feature>
<dbReference type="OrthoDB" id="9808135at2"/>
<evidence type="ECO:0000313" key="7">
    <source>
        <dbReference type="EMBL" id="RPD99039.1"/>
    </source>
</evidence>
<proteinExistence type="inferred from homology"/>
<keyword evidence="6" id="KW-0406">Ion transport</keyword>
<dbReference type="GO" id="GO:0006885">
    <property type="term" value="P:regulation of pH"/>
    <property type="evidence" value="ECO:0007669"/>
    <property type="project" value="UniProtKB-UniRule"/>
</dbReference>
<keyword evidence="4 6" id="KW-1133">Transmembrane helix</keyword>
<keyword evidence="6" id="KW-0739">Sodium transport</keyword>
<feature type="transmembrane region" description="Helical" evidence="6">
    <location>
        <begin position="20"/>
        <end position="40"/>
    </location>
</feature>
<dbReference type="PANTHER" id="PTHR30341:SF0">
    <property type="entry name" value="NA(+)_H(+) ANTIPORTER NHAA"/>
    <property type="match status" value="1"/>
</dbReference>
<evidence type="ECO:0000256" key="2">
    <source>
        <dbReference type="ARBA" id="ARBA00022475"/>
    </source>
</evidence>
<dbReference type="Gene3D" id="1.20.1530.10">
    <property type="entry name" value="Na+/H+ antiporter like domain"/>
    <property type="match status" value="1"/>
</dbReference>
<reference evidence="7 8" key="1">
    <citation type="submission" date="2018-11" db="EMBL/GenBank/DDBJ databases">
        <title>Aureibaculum marinum gen. nov., sp. nov., a member of the family Flavobacteriaceae isolated from the Bohai Sea.</title>
        <authorList>
            <person name="Ji X."/>
        </authorList>
    </citation>
    <scope>NUCLEOTIDE SEQUENCE [LARGE SCALE GENOMIC DNA]</scope>
    <source>
        <strain evidence="7 8">BH-SD17</strain>
    </source>
</reference>
<feature type="transmembrane region" description="Helical" evidence="6">
    <location>
        <begin position="301"/>
        <end position="318"/>
    </location>
</feature>
<dbReference type="AlphaFoldDB" id="A0A3N4P5Q6"/>
<dbReference type="Proteomes" id="UP000270856">
    <property type="component" value="Unassembled WGS sequence"/>
</dbReference>
<feature type="transmembrane region" description="Helical" evidence="6">
    <location>
        <begin position="61"/>
        <end position="81"/>
    </location>
</feature>
<feature type="transmembrane region" description="Helical" evidence="6">
    <location>
        <begin position="182"/>
        <end position="200"/>
    </location>
</feature>
<evidence type="ECO:0000256" key="1">
    <source>
        <dbReference type="ARBA" id="ARBA00004429"/>
    </source>
</evidence>
<keyword evidence="6" id="KW-0813">Transport</keyword>
<keyword evidence="3 6" id="KW-0812">Transmembrane</keyword>
<gene>
    <name evidence="6 7" type="primary">nhaA</name>
    <name evidence="7" type="ORF">EGM88_04095</name>
</gene>
<name>A0A3N4P5Q6_9FLAO</name>
<evidence type="ECO:0000256" key="4">
    <source>
        <dbReference type="ARBA" id="ARBA00022989"/>
    </source>
</evidence>
<evidence type="ECO:0000256" key="6">
    <source>
        <dbReference type="HAMAP-Rule" id="MF_01844"/>
    </source>
</evidence>
<feature type="transmembrane region" description="Helical" evidence="6">
    <location>
        <begin position="330"/>
        <end position="355"/>
    </location>
</feature>
<sequence length="449" mass="50116">MVSRHSIKTFLEKESTTGILLIIATITALIVANTSLLEYYNHILHLEFTIGFPELNISKSIFHWVNDGLMVLFFLLVGLEIKSELKFGQLNSVKSALFPVVAAVCGALVPAIIYYSFNYGTNYTHGWAVPMATDIAFVIGIIAILGSRVPSWVKVFITTVAVVDDLIAVLIIAFFYTESISWTALGIAALCVVVLLFLNYKKVMKLAPYLTIGFVLWWAVLASGIHATIAGVILAFTLPLNQRWNLKQTKAFTKKIFDLFKKSADKTLKNTADEAHFFIEKSQLEMESPARRLERKLRKPVYLIIMPLFAFVNAGIMIDSQVLASAFQIPITWGVIAGLFVGKQLGVLLGIWIIVKFFYKEMHINKAIWKVFHGVALLCGIGFTMSLFITNLSFSEESLLEYSKIGILVGSCISGIFGYYVLFKATDDQDAIAMDPPEQDEENQPELEH</sequence>
<evidence type="ECO:0000256" key="5">
    <source>
        <dbReference type="ARBA" id="ARBA00023136"/>
    </source>
</evidence>
<keyword evidence="6" id="KW-0050">Antiport</keyword>
<organism evidence="7 8">
    <name type="scientific">Aureibaculum marinum</name>
    <dbReference type="NCBI Taxonomy" id="2487930"/>
    <lineage>
        <taxon>Bacteria</taxon>
        <taxon>Pseudomonadati</taxon>
        <taxon>Bacteroidota</taxon>
        <taxon>Flavobacteriia</taxon>
        <taxon>Flavobacteriales</taxon>
        <taxon>Flavobacteriaceae</taxon>
        <taxon>Aureibaculum</taxon>
    </lineage>
</organism>
<accession>A0A3N4P5Q6</accession>
<feature type="transmembrane region" description="Helical" evidence="6">
    <location>
        <begin position="96"/>
        <end position="115"/>
    </location>
</feature>
<dbReference type="GO" id="GO:0005886">
    <property type="term" value="C:plasma membrane"/>
    <property type="evidence" value="ECO:0007669"/>
    <property type="project" value="UniProtKB-SubCell"/>
</dbReference>
<keyword evidence="6" id="KW-0915">Sodium</keyword>
<feature type="transmembrane region" description="Helical" evidence="6">
    <location>
        <begin position="152"/>
        <end position="175"/>
    </location>
</feature>
<dbReference type="GO" id="GO:0015385">
    <property type="term" value="F:sodium:proton antiporter activity"/>
    <property type="evidence" value="ECO:0007669"/>
    <property type="project" value="UniProtKB-UniRule"/>
</dbReference>